<evidence type="ECO:0000313" key="3">
    <source>
        <dbReference type="Proteomes" id="UP000317178"/>
    </source>
</evidence>
<accession>A0A518CTY3</accession>
<proteinExistence type="predicted"/>
<dbReference type="EMBL" id="CP036281">
    <property type="protein sequence ID" value="QDU82700.1"/>
    <property type="molecule type" value="Genomic_DNA"/>
</dbReference>
<feature type="region of interest" description="Disordered" evidence="1">
    <location>
        <begin position="112"/>
        <end position="187"/>
    </location>
</feature>
<reference evidence="2 3" key="1">
    <citation type="submission" date="2019-02" db="EMBL/GenBank/DDBJ databases">
        <title>Deep-cultivation of Planctomycetes and their phenomic and genomic characterization uncovers novel biology.</title>
        <authorList>
            <person name="Wiegand S."/>
            <person name="Jogler M."/>
            <person name="Boedeker C."/>
            <person name="Pinto D."/>
            <person name="Vollmers J."/>
            <person name="Rivas-Marin E."/>
            <person name="Kohn T."/>
            <person name="Peeters S.H."/>
            <person name="Heuer A."/>
            <person name="Rast P."/>
            <person name="Oberbeckmann S."/>
            <person name="Bunk B."/>
            <person name="Jeske O."/>
            <person name="Meyerdierks A."/>
            <person name="Storesund J.E."/>
            <person name="Kallscheuer N."/>
            <person name="Luecker S."/>
            <person name="Lage O.M."/>
            <person name="Pohl T."/>
            <person name="Merkel B.J."/>
            <person name="Hornburger P."/>
            <person name="Mueller R.-W."/>
            <person name="Bruemmer F."/>
            <person name="Labrenz M."/>
            <person name="Spormann A.M."/>
            <person name="Op den Camp H."/>
            <person name="Overmann J."/>
            <person name="Amann R."/>
            <person name="Jetten M.S.M."/>
            <person name="Mascher T."/>
            <person name="Medema M.H."/>
            <person name="Devos D.P."/>
            <person name="Kaster A.-K."/>
            <person name="Ovreas L."/>
            <person name="Rohde M."/>
            <person name="Galperin M.Y."/>
            <person name="Jogler C."/>
        </authorList>
    </citation>
    <scope>NUCLEOTIDE SEQUENCE [LARGE SCALE GENOMIC DNA]</scope>
    <source>
        <strain evidence="2 3">Pla110</strain>
    </source>
</reference>
<feature type="compositionally biased region" description="Polar residues" evidence="1">
    <location>
        <begin position="118"/>
        <end position="127"/>
    </location>
</feature>
<evidence type="ECO:0000256" key="1">
    <source>
        <dbReference type="SAM" id="MobiDB-lite"/>
    </source>
</evidence>
<name>A0A518CTY3_9PLAN</name>
<evidence type="ECO:0000313" key="2">
    <source>
        <dbReference type="EMBL" id="QDU82700.1"/>
    </source>
</evidence>
<dbReference type="AlphaFoldDB" id="A0A518CTY3"/>
<feature type="compositionally biased region" description="Basic and acidic residues" evidence="1">
    <location>
        <begin position="200"/>
        <end position="220"/>
    </location>
</feature>
<organism evidence="2 3">
    <name type="scientific">Polystyrenella longa</name>
    <dbReference type="NCBI Taxonomy" id="2528007"/>
    <lineage>
        <taxon>Bacteria</taxon>
        <taxon>Pseudomonadati</taxon>
        <taxon>Planctomycetota</taxon>
        <taxon>Planctomycetia</taxon>
        <taxon>Planctomycetales</taxon>
        <taxon>Planctomycetaceae</taxon>
        <taxon>Polystyrenella</taxon>
    </lineage>
</organism>
<feature type="compositionally biased region" description="Basic and acidic residues" evidence="1">
    <location>
        <begin position="162"/>
        <end position="172"/>
    </location>
</feature>
<keyword evidence="3" id="KW-1185">Reference proteome</keyword>
<dbReference type="Proteomes" id="UP000317178">
    <property type="component" value="Chromosome"/>
</dbReference>
<dbReference type="KEGG" id="plon:Pla110_44620"/>
<protein>
    <submittedName>
        <fullName evidence="2">Uncharacterized protein</fullName>
    </submittedName>
</protein>
<gene>
    <name evidence="2" type="ORF">Pla110_44620</name>
</gene>
<feature type="region of interest" description="Disordered" evidence="1">
    <location>
        <begin position="200"/>
        <end position="237"/>
    </location>
</feature>
<feature type="region of interest" description="Disordered" evidence="1">
    <location>
        <begin position="1"/>
        <end position="29"/>
    </location>
</feature>
<dbReference type="RefSeq" id="WP_144999115.1">
    <property type="nucleotide sequence ID" value="NZ_CP036281.1"/>
</dbReference>
<sequence>MSTATKQTSTAADTTSFVSNSSEEQSTLGVVQKLQQKLRSTRENLERLRIDPSAEAEVSKPHIVTEKIANQLRLVNQERMELLQQLGAQGGERLRDVVTRMQQELDQLRKQNEDLQKRPQSQAQSGLEQAASPAAHPEPVAPEPSLAVPESQQEEEIWQDEPAPKMELERTPEPMTRPPKMGNAVPRPKTVLEQELLRKAKEQQERNGESKAPSAEEPRRQSPASPSPNRDSSSSQEMEELLVMLDAKSIDEGMSKLREMRDVWEQFPQQKESLLNKNKELTSAVQKMHADQIALCKRFNVNSLSEMARLIMETMDNKKQNAESSPKELSSWVAVADLLQDWDKKITTGDPNHTVKVERTGGRWNLSANWLQK</sequence>
<feature type="compositionally biased region" description="Low complexity" evidence="1">
    <location>
        <begin position="222"/>
        <end position="235"/>
    </location>
</feature>